<keyword evidence="2" id="KW-1185">Reference proteome</keyword>
<proteinExistence type="predicted"/>
<name>A0A371ED78_MUCPR</name>
<evidence type="ECO:0000313" key="2">
    <source>
        <dbReference type="Proteomes" id="UP000257109"/>
    </source>
</evidence>
<reference evidence="1" key="1">
    <citation type="submission" date="2018-05" db="EMBL/GenBank/DDBJ databases">
        <title>Draft genome of Mucuna pruriens seed.</title>
        <authorList>
            <person name="Nnadi N.E."/>
            <person name="Vos R."/>
            <person name="Hasami M.H."/>
            <person name="Devisetty U.K."/>
            <person name="Aguiy J.C."/>
        </authorList>
    </citation>
    <scope>NUCLEOTIDE SEQUENCE [LARGE SCALE GENOMIC DNA]</scope>
    <source>
        <strain evidence="1">JCA_2017</strain>
    </source>
</reference>
<gene>
    <name evidence="1" type="ORF">CR513_57508</name>
</gene>
<sequence length="67" mass="7090">MSVLAAAADSLSWFIRWSSFFPSSPSIRILTRLATSSLSTNPFSPTIALSATFITSVSKTALAFCSA</sequence>
<accession>A0A371ED78</accession>
<comment type="caution">
    <text evidence="1">The sequence shown here is derived from an EMBL/GenBank/DDBJ whole genome shotgun (WGS) entry which is preliminary data.</text>
</comment>
<feature type="non-terminal residue" evidence="1">
    <location>
        <position position="1"/>
    </location>
</feature>
<dbReference type="AlphaFoldDB" id="A0A371ED78"/>
<dbReference type="Proteomes" id="UP000257109">
    <property type="component" value="Unassembled WGS sequence"/>
</dbReference>
<organism evidence="1 2">
    <name type="scientific">Mucuna pruriens</name>
    <name type="common">Velvet bean</name>
    <name type="synonym">Dolichos pruriens</name>
    <dbReference type="NCBI Taxonomy" id="157652"/>
    <lineage>
        <taxon>Eukaryota</taxon>
        <taxon>Viridiplantae</taxon>
        <taxon>Streptophyta</taxon>
        <taxon>Embryophyta</taxon>
        <taxon>Tracheophyta</taxon>
        <taxon>Spermatophyta</taxon>
        <taxon>Magnoliopsida</taxon>
        <taxon>eudicotyledons</taxon>
        <taxon>Gunneridae</taxon>
        <taxon>Pentapetalae</taxon>
        <taxon>rosids</taxon>
        <taxon>fabids</taxon>
        <taxon>Fabales</taxon>
        <taxon>Fabaceae</taxon>
        <taxon>Papilionoideae</taxon>
        <taxon>50 kb inversion clade</taxon>
        <taxon>NPAAA clade</taxon>
        <taxon>indigoferoid/millettioid clade</taxon>
        <taxon>Phaseoleae</taxon>
        <taxon>Mucuna</taxon>
    </lineage>
</organism>
<protein>
    <submittedName>
        <fullName evidence="1">Uncharacterized protein</fullName>
    </submittedName>
</protein>
<dbReference type="EMBL" id="QJKJ01014614">
    <property type="protein sequence ID" value="RDX63991.1"/>
    <property type="molecule type" value="Genomic_DNA"/>
</dbReference>
<evidence type="ECO:0000313" key="1">
    <source>
        <dbReference type="EMBL" id="RDX63991.1"/>
    </source>
</evidence>